<dbReference type="RefSeq" id="WP_247808955.1">
    <property type="nucleotide sequence ID" value="NZ_CP095855.1"/>
</dbReference>
<feature type="transmembrane region" description="Helical" evidence="1">
    <location>
        <begin position="12"/>
        <end position="33"/>
    </location>
</feature>
<dbReference type="Proteomes" id="UP000830198">
    <property type="component" value="Chromosome"/>
</dbReference>
<organism evidence="3 4">
    <name type="scientific">Chitinophaga filiformis</name>
    <name type="common">Myxococcus filiformis</name>
    <name type="synonym">Flexibacter filiformis</name>
    <dbReference type="NCBI Taxonomy" id="104663"/>
    <lineage>
        <taxon>Bacteria</taxon>
        <taxon>Pseudomonadati</taxon>
        <taxon>Bacteroidota</taxon>
        <taxon>Chitinophagia</taxon>
        <taxon>Chitinophagales</taxon>
        <taxon>Chitinophagaceae</taxon>
        <taxon>Chitinophaga</taxon>
    </lineage>
</organism>
<evidence type="ECO:0000313" key="4">
    <source>
        <dbReference type="Proteomes" id="UP000830198"/>
    </source>
</evidence>
<evidence type="ECO:0000256" key="1">
    <source>
        <dbReference type="SAM" id="Phobius"/>
    </source>
</evidence>
<sequence length="1860" mass="205099">MILEIVARHKRAFAVIMLTLLYCDAVLPAYVFASARADSRNYTGRRPVVIPVKEAGSMANTSRSGPVKAGAAPSLKAKAEAAAGGPGQPESQAFHSVNSNNMVDLFTGDFSYNIPLMDVGGYPLAIGYNSGISMDQEASWVGLGWNINPGAITRNMRGLPDDFNGRDTIQKVVSVKENRTVGVTVGADVEITGLSEYAQFGAGASLGILHNSYKGIGLETSVNTSISAGSSSMGWFTTGLSVTNSSQEGLTIGRSLAYKFADEQARQKGGLGGSVSTGWSYNSREGLKALTFSAGLRQYTMDYLNRPAVQSAGISSYISFAHPAFTPAINMPVTNTMYNYTAKVGWEAQVVHPSVFVSGYVSKQRIAPEDKRSALPAYGYLNYHSANGNEGALLDYNREKEIAYREKPAVPNIAVPSYTYDVFSITGEGTGGMFRAYRGDIGFIYDHAVKTRDNSSRGSVDIGLGSLAHAGVDLGITRAYSQSGPWIEQNPLATTIAFRKPDKLFESVYFRNPGEKTINTRAFYDAVGGEDVVSVDLYQSGNSSAVIQTANRLNVYKNKRFVGNKSLSSANVYKTERDKRGQVISYLTAAEASVAGLSRYIDNYTRNVYSIGNCGNTFPDDVNGNGAGLRGEYFRGRKFETKLFERTDATINFNNKDEINQNLPSGAARLDNDFSVRWTGRIKVPSTGPYRFSTNSDDGVRVYLNDTLIIDRWNDHANMKDTAWVNLVADQLYNIRTEYYQARGGVIMKLQWRPLAAAEVVIPTASLYLMPDKDTFVVGNNLSKEKRVNDFRKADHISEIDVLNTDGRRYVYGIPVYNLKQRDLTFSVAAGTGRRAEGLVKYTPGLDNTVNNNKGNDNYFDSEEMPAYAHTFLLTGILSPDYTDLTGDGISDDDPGNAIRFNYTKVAGIKNPYKWRSPANDSASYSEGLLTDNRDDKGSYVAGDKELWYLHSIESKNMIATFKLSDRDDLFAITEDGAKQPARVAKKLEEINLYNKADFQKYNTAARPVRTVHFEYTYELCPGSNRGINTTGKLTLKRIWFTYNGNDKGKRNPYVFAYNSFNPPYNSKAYDRWGNYKDNLQNPGATASNPIYNAEYPYTLRDSAQMAKNVAAWTLDSIILPSGGHMKIDYESDDYAYVQNKRAAQMFHVAGFSASKPAATSDLSNSLYGLIDYLYVAVNVPKPVSSNEEVYRRYLERMDKIYFKLSVQVPSDKFGAGNEYVPVYATLDDSYGFFNNGSTIWFKVRAIDAKGNVGDPLSVFSPMAQAALQYLRLNLPSKAYPGSDVGDNVDLGDAIKVLLSQADNITNTMLTFNVAARAKGWMKTIDTLRSLVRLNSPVYRKFGGGLRVKRIRIYDNWTKMTQQKESVYGTEYQYTTQLTTAAGVETISSGVASYEPTLGGDETPWRQPVEYTQQAAVLAPVELGYTEYPLGESFFPAPSIGYRKVRTRSINSKEVRSANGYQEYCFYTNYEFPVMTDMTLLADGKKRFKPALANFLRINARHFVAVSQGFKVELNDMHGKPRSTAVYPESDPDNPVAATEFFYREDDPGATVRHLNNTVTTIAPDGTVNTAAVIGEDIEIMTDMREHKSVTNANNFNLNSELFSFGFPPIMIIPTLWNLAQREEVKFRSAAVTKVINRHGILDSTVVTDKGSRVTARNLAYNSETGGVLLTSTQNLFGDPVYQFEWPSGWAYEGMSGAYKNLNVVLDDIYVNKGKITSGLGQATAATYFYGGDEILVASKVKTGGTDCSPEIASFPAFSTLYAVDANAKAGTAPDIYLVDANGTPFTGNDVSLKIVRSGRRNMDVPVGTVTMLNNPIVKNGTSWKLVIDDTSRVIKASVTEYKQDWQVADRKKQKAVCAN</sequence>
<dbReference type="SMART" id="SM00758">
    <property type="entry name" value="PA14"/>
    <property type="match status" value="1"/>
</dbReference>
<dbReference type="SUPFAM" id="SSF56988">
    <property type="entry name" value="Anthrax protective antigen"/>
    <property type="match status" value="1"/>
</dbReference>
<evidence type="ECO:0000313" key="3">
    <source>
        <dbReference type="EMBL" id="UPK66745.1"/>
    </source>
</evidence>
<evidence type="ECO:0000259" key="2">
    <source>
        <dbReference type="PROSITE" id="PS51820"/>
    </source>
</evidence>
<dbReference type="InterPro" id="IPR037524">
    <property type="entry name" value="PA14/GLEYA"/>
</dbReference>
<dbReference type="Gene3D" id="3.90.182.10">
    <property type="entry name" value="Toxin - Anthrax Protective Antigen,domain 1"/>
    <property type="match status" value="1"/>
</dbReference>
<gene>
    <name evidence="3" type="ORF">MYF79_17555</name>
</gene>
<feature type="domain" description="PA14" evidence="2">
    <location>
        <begin position="624"/>
        <end position="766"/>
    </location>
</feature>
<name>A0ABY4HT32_CHIFI</name>
<dbReference type="PROSITE" id="PS51820">
    <property type="entry name" value="PA14"/>
    <property type="match status" value="1"/>
</dbReference>
<keyword evidence="1" id="KW-1133">Transmembrane helix</keyword>
<reference evidence="3 4" key="1">
    <citation type="submission" date="2022-04" db="EMBL/GenBank/DDBJ databases">
        <title>The arsenic-methylating capacity of Chitinophaga filiformis YT5 during chitin decomposition.</title>
        <authorList>
            <person name="Chen G."/>
            <person name="Liang Y."/>
        </authorList>
    </citation>
    <scope>NUCLEOTIDE SEQUENCE [LARGE SCALE GENOMIC DNA]</scope>
    <source>
        <strain evidence="3 4">YT5</strain>
    </source>
</reference>
<accession>A0ABY4HT32</accession>
<dbReference type="Pfam" id="PF07691">
    <property type="entry name" value="PA14"/>
    <property type="match status" value="1"/>
</dbReference>
<protein>
    <submittedName>
        <fullName evidence="3">PA14 domain-containing protein</fullName>
    </submittedName>
</protein>
<dbReference type="InterPro" id="IPR011658">
    <property type="entry name" value="PA14_dom"/>
</dbReference>
<proteinExistence type="predicted"/>
<keyword evidence="1" id="KW-0472">Membrane</keyword>
<keyword evidence="1" id="KW-0812">Transmembrane</keyword>
<dbReference type="EMBL" id="CP095855">
    <property type="protein sequence ID" value="UPK66745.1"/>
    <property type="molecule type" value="Genomic_DNA"/>
</dbReference>
<keyword evidence="4" id="KW-1185">Reference proteome</keyword>